<dbReference type="EMBL" id="MT234338">
    <property type="protein sequence ID" value="QIW87219.1"/>
    <property type="molecule type" value="Genomic_DNA"/>
</dbReference>
<evidence type="ECO:0000313" key="1">
    <source>
        <dbReference type="EMBL" id="QIW87219.1"/>
    </source>
</evidence>
<gene>
    <name evidence="1" type="ORF">Ab1vBOLIVR1_gp24</name>
</gene>
<evidence type="ECO:0000313" key="2">
    <source>
        <dbReference type="Proteomes" id="UP000671973"/>
    </source>
</evidence>
<proteinExistence type="predicted"/>
<accession>A0A858MRJ5</accession>
<dbReference type="Proteomes" id="UP000671973">
    <property type="component" value="Segment"/>
</dbReference>
<organism evidence="1 2">
    <name type="scientific">Agrobacterium phage OLIVR1</name>
    <dbReference type="NCBI Taxonomy" id="2723769"/>
    <lineage>
        <taxon>Viruses</taxon>
        <taxon>Duplodnaviria</taxon>
        <taxon>Heunggongvirae</taxon>
        <taxon>Uroviricota</taxon>
        <taxon>Caudoviricetes</taxon>
        <taxon>Schitoviridae</taxon>
        <taxon>Oliverunavirus</taxon>
        <taxon>Oliverunavirus OLIVR1</taxon>
    </lineage>
</organism>
<keyword evidence="2" id="KW-1185">Reference proteome</keyword>
<name>A0A858MRJ5_9CAUD</name>
<reference evidence="1 2" key="1">
    <citation type="submission" date="2020-03" db="EMBL/GenBank/DDBJ databases">
        <authorList>
            <person name="Holtappels D."/>
            <person name="Bomans J.P.J."/>
            <person name="Lavigne R."/>
            <person name="Wagemans J."/>
        </authorList>
    </citation>
    <scope>NUCLEOTIDE SEQUENCE [LARGE SCALE GENOMIC DNA]</scope>
    <source>
        <strain evidence="1 2">OLIVR1</strain>
    </source>
</reference>
<sequence length="113" mass="13332">MRSLSANSYDIAILNQLKMLKLRLELKEPPATGICDFVKSPFTELQWSEVRDRLEKAMATWPNHSGDMVFPVEGTSYNYWRNEQFRWDPKNEYGAKRIALLDYLYNYFKNAVS</sequence>
<protein>
    <submittedName>
        <fullName evidence="1">Uncharacterized protein</fullName>
    </submittedName>
</protein>